<evidence type="ECO:0000313" key="2">
    <source>
        <dbReference type="EMBL" id="EGT50378.1"/>
    </source>
</evidence>
<dbReference type="InParanoid" id="G0N1Y7"/>
<organism evidence="3">
    <name type="scientific">Caenorhabditis brenneri</name>
    <name type="common">Nematode worm</name>
    <dbReference type="NCBI Taxonomy" id="135651"/>
    <lineage>
        <taxon>Eukaryota</taxon>
        <taxon>Metazoa</taxon>
        <taxon>Ecdysozoa</taxon>
        <taxon>Nematoda</taxon>
        <taxon>Chromadorea</taxon>
        <taxon>Rhabditida</taxon>
        <taxon>Rhabditina</taxon>
        <taxon>Rhabditomorpha</taxon>
        <taxon>Rhabditoidea</taxon>
        <taxon>Rhabditidae</taxon>
        <taxon>Peloderinae</taxon>
        <taxon>Caenorhabditis</taxon>
    </lineage>
</organism>
<dbReference type="OMA" id="GAVCECN"/>
<evidence type="ECO:0000313" key="3">
    <source>
        <dbReference type="Proteomes" id="UP000008068"/>
    </source>
</evidence>
<feature type="compositionally biased region" description="Polar residues" evidence="1">
    <location>
        <begin position="8"/>
        <end position="23"/>
    </location>
</feature>
<dbReference type="HOGENOM" id="CLU_197011_0_0_1"/>
<dbReference type="Proteomes" id="UP000008068">
    <property type="component" value="Unassembled WGS sequence"/>
</dbReference>
<name>G0N1Y7_CAEBE</name>
<reference evidence="3" key="1">
    <citation type="submission" date="2011-07" db="EMBL/GenBank/DDBJ databases">
        <authorList>
            <consortium name="Caenorhabditis brenneri Sequencing and Analysis Consortium"/>
            <person name="Wilson R.K."/>
        </authorList>
    </citation>
    <scope>NUCLEOTIDE SEQUENCE [LARGE SCALE GENOMIC DNA]</scope>
    <source>
        <strain evidence="3">PB2801</strain>
    </source>
</reference>
<gene>
    <name evidence="2" type="ORF">CAEBREN_08523</name>
</gene>
<keyword evidence="3" id="KW-1185">Reference proteome</keyword>
<protein>
    <submittedName>
        <fullName evidence="2">Uncharacterized protein</fullName>
    </submittedName>
</protein>
<evidence type="ECO:0000256" key="1">
    <source>
        <dbReference type="SAM" id="MobiDB-lite"/>
    </source>
</evidence>
<feature type="region of interest" description="Disordered" evidence="1">
    <location>
        <begin position="1"/>
        <end position="23"/>
    </location>
</feature>
<dbReference type="EMBL" id="GL379828">
    <property type="protein sequence ID" value="EGT50378.1"/>
    <property type="molecule type" value="Genomic_DNA"/>
</dbReference>
<accession>G0N1Y7</accession>
<sequence>MYAAIEETVQTTQPGPINTETQPFASALPRESTEPCCWRGLRYIATVCICVFHFCGAVCECNEDDDDLI</sequence>
<proteinExistence type="predicted"/>
<dbReference type="AlphaFoldDB" id="G0N1Y7"/>